<dbReference type="OrthoDB" id="1427655at2"/>
<dbReference type="RefSeq" id="WP_106660875.1">
    <property type="nucleotide sequence ID" value="NZ_PJEO01000054.1"/>
</dbReference>
<keyword evidence="2" id="KW-1185">Reference proteome</keyword>
<dbReference type="InterPro" id="IPR008969">
    <property type="entry name" value="CarboxyPept-like_regulatory"/>
</dbReference>
<comment type="caution">
    <text evidence="1">The sequence shown here is derived from an EMBL/GenBank/DDBJ whole genome shotgun (WGS) entry which is preliminary data.</text>
</comment>
<dbReference type="Proteomes" id="UP000233435">
    <property type="component" value="Unassembled WGS sequence"/>
</dbReference>
<reference evidence="1 2" key="1">
    <citation type="submission" date="2017-12" db="EMBL/GenBank/DDBJ databases">
        <title>Confluentibacter flavum sp. nov., isolated from the saline lake.</title>
        <authorList>
            <person name="Yu L."/>
        </authorList>
    </citation>
    <scope>NUCLEOTIDE SEQUENCE [LARGE SCALE GENOMIC DNA]</scope>
    <source>
        <strain evidence="1 2">3B</strain>
    </source>
</reference>
<evidence type="ECO:0000313" key="1">
    <source>
        <dbReference type="EMBL" id="PKQ43923.1"/>
    </source>
</evidence>
<protein>
    <recommendedName>
        <fullName evidence="3">Carboxypeptidase-like regulatory domain-containing protein</fullName>
    </recommendedName>
</protein>
<proteinExistence type="predicted"/>
<dbReference type="SUPFAM" id="SSF49464">
    <property type="entry name" value="Carboxypeptidase regulatory domain-like"/>
    <property type="match status" value="1"/>
</dbReference>
<gene>
    <name evidence="1" type="ORF">CSW08_16015</name>
</gene>
<evidence type="ECO:0000313" key="2">
    <source>
        <dbReference type="Proteomes" id="UP000233435"/>
    </source>
</evidence>
<organism evidence="1 2">
    <name type="scientific">Confluentibacter flavum</name>
    <dbReference type="NCBI Taxonomy" id="1909700"/>
    <lineage>
        <taxon>Bacteria</taxon>
        <taxon>Pseudomonadati</taxon>
        <taxon>Bacteroidota</taxon>
        <taxon>Flavobacteriia</taxon>
        <taxon>Flavobacteriales</taxon>
        <taxon>Flavobacteriaceae</taxon>
        <taxon>Confluentibacter</taxon>
    </lineage>
</organism>
<evidence type="ECO:0008006" key="3">
    <source>
        <dbReference type="Google" id="ProtNLM"/>
    </source>
</evidence>
<dbReference type="EMBL" id="PJEO01000054">
    <property type="protein sequence ID" value="PKQ43923.1"/>
    <property type="molecule type" value="Genomic_DNA"/>
</dbReference>
<sequence>MLKSKHVPQLLILLSFQVGMSQSIEIKGSVESNIGIENINIINKTTYNYAITNAKGEFAIMVRLNDSLQFYSMLHKTKYVVVNKNMLLLKTIKVALEEQVNELSEVTVGNTLTGDLFLDIQNRKGEPPVNFYDVGIAGYTGKIATQSERRLNEATTGGGFIPLNPILNAISGRTKQLKNQIKVEEVEALMQSIQSRLAKDFFLLNPLDEHLRMEFFYFCADDDNFIEACKNQTDFEIFKFLRMKYEQYLENRSDTED</sequence>
<dbReference type="AlphaFoldDB" id="A0A2N3HG86"/>
<name>A0A2N3HG86_9FLAO</name>
<accession>A0A2N3HG86</accession>